<comment type="catalytic activity">
    <reaction evidence="6">
        <text>2 a quinone + NADH + H(+) = 2 a 1,4-benzosemiquinone + NAD(+)</text>
        <dbReference type="Rhea" id="RHEA:65952"/>
        <dbReference type="ChEBI" id="CHEBI:15378"/>
        <dbReference type="ChEBI" id="CHEBI:57540"/>
        <dbReference type="ChEBI" id="CHEBI:57945"/>
        <dbReference type="ChEBI" id="CHEBI:132124"/>
        <dbReference type="ChEBI" id="CHEBI:134225"/>
    </reaction>
</comment>
<evidence type="ECO:0000256" key="5">
    <source>
        <dbReference type="ARBA" id="ARBA00048542"/>
    </source>
</evidence>
<dbReference type="InterPro" id="IPR023048">
    <property type="entry name" value="NADH:quinone_OxRdtase_FMN_depd"/>
</dbReference>
<dbReference type="EC" id="1.7.1.17" evidence="6"/>
<accession>A0ABT9GV37</accession>
<comment type="caution">
    <text evidence="8">The sequence shown here is derived from an EMBL/GenBank/DDBJ whole genome shotgun (WGS) entry which is preliminary data.</text>
</comment>
<reference evidence="8 9" key="1">
    <citation type="submission" date="2023-08" db="EMBL/GenBank/DDBJ databases">
        <authorList>
            <person name="Joshi A."/>
            <person name="Thite S."/>
        </authorList>
    </citation>
    <scope>NUCLEOTIDE SEQUENCE [LARGE SCALE GENOMIC DNA]</scope>
    <source>
        <strain evidence="8 9">AC40</strain>
    </source>
</reference>
<proteinExistence type="inferred from homology"/>
<protein>
    <recommendedName>
        <fullName evidence="6">FMN dependent NADH:quinone oxidoreductase</fullName>
        <ecNumber evidence="6">1.6.5.-</ecNumber>
    </recommendedName>
    <alternativeName>
        <fullName evidence="6">Azo-dye reductase</fullName>
    </alternativeName>
    <alternativeName>
        <fullName evidence="6">FMN-dependent NADH-azo compound oxidoreductase</fullName>
    </alternativeName>
    <alternativeName>
        <fullName evidence="6">FMN-dependent NADH-azoreductase</fullName>
        <ecNumber evidence="6">1.7.1.17</ecNumber>
    </alternativeName>
</protein>
<evidence type="ECO:0000313" key="8">
    <source>
        <dbReference type="EMBL" id="MDP4534744.1"/>
    </source>
</evidence>
<keyword evidence="3 6" id="KW-0560">Oxidoreductase</keyword>
<dbReference type="EC" id="1.6.5.-" evidence="6"/>
<dbReference type="Proteomes" id="UP001231616">
    <property type="component" value="Unassembled WGS sequence"/>
</dbReference>
<dbReference type="InterPro" id="IPR003680">
    <property type="entry name" value="Flavodoxin_fold"/>
</dbReference>
<comment type="function">
    <text evidence="6">Quinone reductase that provides resistance to thiol-specific stress caused by electrophilic quinones.</text>
</comment>
<dbReference type="RefSeq" id="WP_305892011.1">
    <property type="nucleotide sequence ID" value="NZ_JAUZVZ010000001.1"/>
</dbReference>
<dbReference type="InterPro" id="IPR029039">
    <property type="entry name" value="Flavoprotein-like_sf"/>
</dbReference>
<dbReference type="InterPro" id="IPR050104">
    <property type="entry name" value="FMN-dep_NADH:Q_OxRdtase_AzoR1"/>
</dbReference>
<name>A0ABT9GV37_9GAMM</name>
<keyword evidence="9" id="KW-1185">Reference proteome</keyword>
<evidence type="ECO:0000256" key="4">
    <source>
        <dbReference type="ARBA" id="ARBA00023027"/>
    </source>
</evidence>
<gene>
    <name evidence="6" type="primary">azoR</name>
    <name evidence="8" type="ORF">Q3O60_00865</name>
</gene>
<evidence type="ECO:0000313" key="9">
    <source>
        <dbReference type="Proteomes" id="UP001231616"/>
    </source>
</evidence>
<feature type="binding site" evidence="6">
    <location>
        <position position="10"/>
    </location>
    <ligand>
        <name>FMN</name>
        <dbReference type="ChEBI" id="CHEBI:58210"/>
    </ligand>
</feature>
<evidence type="ECO:0000256" key="2">
    <source>
        <dbReference type="ARBA" id="ARBA00022643"/>
    </source>
</evidence>
<keyword evidence="2 6" id="KW-0288">FMN</keyword>
<comment type="catalytic activity">
    <reaction evidence="5">
        <text>N,N-dimethyl-1,4-phenylenediamine + anthranilate + 2 NAD(+) = 2-(4-dimethylaminophenyl)diazenylbenzoate + 2 NADH + 2 H(+)</text>
        <dbReference type="Rhea" id="RHEA:55872"/>
        <dbReference type="ChEBI" id="CHEBI:15378"/>
        <dbReference type="ChEBI" id="CHEBI:15783"/>
        <dbReference type="ChEBI" id="CHEBI:16567"/>
        <dbReference type="ChEBI" id="CHEBI:57540"/>
        <dbReference type="ChEBI" id="CHEBI:57945"/>
        <dbReference type="ChEBI" id="CHEBI:71579"/>
        <dbReference type="EC" id="1.7.1.17"/>
    </reaction>
    <physiologicalReaction direction="right-to-left" evidence="5">
        <dbReference type="Rhea" id="RHEA:55874"/>
    </physiologicalReaction>
</comment>
<comment type="similarity">
    <text evidence="6">Belongs to the azoreductase type 1 family.</text>
</comment>
<organism evidence="8 9">
    <name type="scientific">Alkalimonas collagenimarina</name>
    <dbReference type="NCBI Taxonomy" id="400390"/>
    <lineage>
        <taxon>Bacteria</taxon>
        <taxon>Pseudomonadati</taxon>
        <taxon>Pseudomonadota</taxon>
        <taxon>Gammaproteobacteria</taxon>
        <taxon>Alkalimonas</taxon>
    </lineage>
</organism>
<evidence type="ECO:0000256" key="1">
    <source>
        <dbReference type="ARBA" id="ARBA00022630"/>
    </source>
</evidence>
<dbReference type="Gene3D" id="3.40.50.360">
    <property type="match status" value="1"/>
</dbReference>
<dbReference type="PANTHER" id="PTHR43741">
    <property type="entry name" value="FMN-DEPENDENT NADH-AZOREDUCTASE 1"/>
    <property type="match status" value="1"/>
</dbReference>
<comment type="function">
    <text evidence="6">Also exhibits azoreductase activity. Catalyzes the reductive cleavage of the azo bond in aromatic azo compounds to the corresponding amines.</text>
</comment>
<feature type="binding site" evidence="6">
    <location>
        <begin position="96"/>
        <end position="99"/>
    </location>
    <ligand>
        <name>FMN</name>
        <dbReference type="ChEBI" id="CHEBI:58210"/>
    </ligand>
</feature>
<evidence type="ECO:0000256" key="3">
    <source>
        <dbReference type="ARBA" id="ARBA00023002"/>
    </source>
</evidence>
<dbReference type="Pfam" id="PF02525">
    <property type="entry name" value="Flavodoxin_2"/>
    <property type="match status" value="1"/>
</dbReference>
<dbReference type="SUPFAM" id="SSF52218">
    <property type="entry name" value="Flavoproteins"/>
    <property type="match status" value="1"/>
</dbReference>
<dbReference type="EMBL" id="JAUZVZ010000001">
    <property type="protein sequence ID" value="MDP4534744.1"/>
    <property type="molecule type" value="Genomic_DNA"/>
</dbReference>
<feature type="domain" description="Flavodoxin-like fold" evidence="7">
    <location>
        <begin position="3"/>
        <end position="184"/>
    </location>
</feature>
<evidence type="ECO:0000259" key="7">
    <source>
        <dbReference type="Pfam" id="PF02525"/>
    </source>
</evidence>
<evidence type="ECO:0000256" key="6">
    <source>
        <dbReference type="HAMAP-Rule" id="MF_01216"/>
    </source>
</evidence>
<comment type="cofactor">
    <cofactor evidence="6">
        <name>FMN</name>
        <dbReference type="ChEBI" id="CHEBI:58210"/>
    </cofactor>
    <text evidence="6">Binds 1 FMN per subunit.</text>
</comment>
<keyword evidence="1 6" id="KW-0285">Flavoprotein</keyword>
<dbReference type="PANTHER" id="PTHR43741:SF2">
    <property type="entry name" value="FMN-DEPENDENT NADH:QUINONE OXIDOREDUCTASE"/>
    <property type="match status" value="1"/>
</dbReference>
<sequence>MPRLLVLNSSGRTTRSITRRLTKQYTEGWLAAHPDGVLCERDLTLHLSTPVNEAWIASAFAPAEERSPAMEAVLAESETLLAEIEAADALVLGVPMYNFGVPAQLKAYFDQIIRAGRSFQFDPDAEPPYQPLLADKPVTIIVSVWDGDLLPGGPMAELNFLEPHLLTMLGFIGLHSVDFVRVGYEEYQDGRLKKALGLAETEVARRAVAV</sequence>
<comment type="subunit">
    <text evidence="6">Homodimer.</text>
</comment>
<dbReference type="HAMAP" id="MF_01216">
    <property type="entry name" value="Azoreductase_type1"/>
    <property type="match status" value="1"/>
</dbReference>
<keyword evidence="4 6" id="KW-0520">NAD</keyword>
<comment type="caution">
    <text evidence="6">Lacks conserved residue(s) required for the propagation of feature annotation.</text>
</comment>